<name>A0A150F7F4_9BACI</name>
<dbReference type="AlphaFoldDB" id="A0A150F7F4"/>
<dbReference type="Proteomes" id="UP000075430">
    <property type="component" value="Unassembled WGS sequence"/>
</dbReference>
<evidence type="ECO:0000313" key="3">
    <source>
        <dbReference type="Proteomes" id="UP000075430"/>
    </source>
</evidence>
<organism evidence="2 3">
    <name type="scientific">Bacillus nakamurai</name>
    <dbReference type="NCBI Taxonomy" id="1793963"/>
    <lineage>
        <taxon>Bacteria</taxon>
        <taxon>Bacillati</taxon>
        <taxon>Bacillota</taxon>
        <taxon>Bacilli</taxon>
        <taxon>Bacillales</taxon>
        <taxon>Bacillaceae</taxon>
        <taxon>Bacillus</taxon>
    </lineage>
</organism>
<sequence>MTNFVHKPINGLKSLLDEKGAIRLFCSEGYIIECLVTFSPNKASLNEIQNFQSNHKFTLPEDYLKFISQHNGAKIFEILSEGENIGGGLHLFSLEEIEEELKYEDLFEGINGIPIGYLLEECHLMIDKDRVNQGDPNYLFIFESGSEYNPLNLNFEIFLDRYIMTNGDAFWDWQYYTAENYYRTR</sequence>
<proteinExistence type="predicted"/>
<gene>
    <name evidence="2" type="ORF">AXI58_16500</name>
</gene>
<dbReference type="InterPro" id="IPR018958">
    <property type="entry name" value="Knr4/Smi1-like_dom"/>
</dbReference>
<evidence type="ECO:0000313" key="2">
    <source>
        <dbReference type="EMBL" id="KXZ18945.1"/>
    </source>
</evidence>
<dbReference type="STRING" id="1793963.AXI58_16500"/>
<comment type="caution">
    <text evidence="2">The sequence shown here is derived from an EMBL/GenBank/DDBJ whole genome shotgun (WGS) entry which is preliminary data.</text>
</comment>
<reference evidence="3" key="1">
    <citation type="submission" date="2016-02" db="EMBL/GenBank/DDBJ databases">
        <authorList>
            <person name="Dunlap C."/>
        </authorList>
    </citation>
    <scope>NUCLEOTIDE SEQUENCE [LARGE SCALE GENOMIC DNA]</scope>
    <source>
        <strain evidence="3">NRRL B-41092</strain>
    </source>
</reference>
<dbReference type="SUPFAM" id="SSF160631">
    <property type="entry name" value="SMI1/KNR4-like"/>
    <property type="match status" value="1"/>
</dbReference>
<evidence type="ECO:0000259" key="1">
    <source>
        <dbReference type="SMART" id="SM00860"/>
    </source>
</evidence>
<dbReference type="RefSeq" id="WP_061521863.1">
    <property type="nucleotide sequence ID" value="NZ_JARLZY010000001.1"/>
</dbReference>
<keyword evidence="3" id="KW-1185">Reference proteome</keyword>
<dbReference type="Gene3D" id="3.40.1580.10">
    <property type="entry name" value="SMI1/KNR4-like"/>
    <property type="match status" value="1"/>
</dbReference>
<dbReference type="InterPro" id="IPR037883">
    <property type="entry name" value="Knr4/Smi1-like_sf"/>
</dbReference>
<feature type="domain" description="Knr4/Smi1-like" evidence="1">
    <location>
        <begin position="42"/>
        <end position="161"/>
    </location>
</feature>
<dbReference type="OrthoDB" id="2355620at2"/>
<accession>A0A150F7F4</accession>
<dbReference type="SMART" id="SM00860">
    <property type="entry name" value="SMI1_KNR4"/>
    <property type="match status" value="1"/>
</dbReference>
<dbReference type="Pfam" id="PF09346">
    <property type="entry name" value="SMI1_KNR4"/>
    <property type="match status" value="1"/>
</dbReference>
<dbReference type="EMBL" id="LSBA01000016">
    <property type="protein sequence ID" value="KXZ18945.1"/>
    <property type="molecule type" value="Genomic_DNA"/>
</dbReference>
<protein>
    <recommendedName>
        <fullName evidence="1">Knr4/Smi1-like domain-containing protein</fullName>
    </recommendedName>
</protein>